<dbReference type="InterPro" id="IPR036388">
    <property type="entry name" value="WH-like_DNA-bd_sf"/>
</dbReference>
<dbReference type="InterPro" id="IPR036390">
    <property type="entry name" value="WH_DNA-bd_sf"/>
</dbReference>
<keyword evidence="2" id="KW-0238">DNA-binding</keyword>
<organism evidence="4 5">
    <name type="scientific">Croceivirga radicis</name>
    <dbReference type="NCBI Taxonomy" id="1929488"/>
    <lineage>
        <taxon>Bacteria</taxon>
        <taxon>Pseudomonadati</taxon>
        <taxon>Bacteroidota</taxon>
        <taxon>Flavobacteriia</taxon>
        <taxon>Flavobacteriales</taxon>
        <taxon>Flavobacteriaceae</taxon>
        <taxon>Croceivirga</taxon>
    </lineage>
</organism>
<evidence type="ECO:0000256" key="1">
    <source>
        <dbReference type="ARBA" id="ARBA00023015"/>
    </source>
</evidence>
<reference evidence="4 5" key="1">
    <citation type="submission" date="2016-12" db="EMBL/GenBank/DDBJ databases">
        <authorList>
            <person name="Song W.-J."/>
            <person name="Kurnit D.M."/>
        </authorList>
    </citation>
    <scope>NUCLEOTIDE SEQUENCE [LARGE SCALE GENOMIC DNA]</scope>
    <source>
        <strain evidence="4 5">HSG9</strain>
    </source>
</reference>
<evidence type="ECO:0000313" key="5">
    <source>
        <dbReference type="Proteomes" id="UP000191680"/>
    </source>
</evidence>
<proteinExistence type="predicted"/>
<evidence type="ECO:0000256" key="3">
    <source>
        <dbReference type="ARBA" id="ARBA00023163"/>
    </source>
</evidence>
<accession>A0A1V6LW61</accession>
<dbReference type="RefSeq" id="WP_080317863.1">
    <property type="nucleotide sequence ID" value="NZ_MTBC01000001.1"/>
</dbReference>
<dbReference type="SUPFAM" id="SSF46785">
    <property type="entry name" value="Winged helix' DNA-binding domain"/>
    <property type="match status" value="1"/>
</dbReference>
<dbReference type="GO" id="GO:0003677">
    <property type="term" value="F:DNA binding"/>
    <property type="evidence" value="ECO:0007669"/>
    <property type="project" value="UniProtKB-KW"/>
</dbReference>
<comment type="caution">
    <text evidence="4">The sequence shown here is derived from an EMBL/GenBank/DDBJ whole genome shotgun (WGS) entry which is preliminary data.</text>
</comment>
<keyword evidence="3" id="KW-0804">Transcription</keyword>
<dbReference type="OrthoDB" id="1807857at2"/>
<dbReference type="Proteomes" id="UP000191680">
    <property type="component" value="Unassembled WGS sequence"/>
</dbReference>
<dbReference type="Gene3D" id="1.10.10.10">
    <property type="entry name" value="Winged helix-like DNA-binding domain superfamily/Winged helix DNA-binding domain"/>
    <property type="match status" value="1"/>
</dbReference>
<dbReference type="EMBL" id="MTBC01000001">
    <property type="protein sequence ID" value="OQD44355.1"/>
    <property type="molecule type" value="Genomic_DNA"/>
</dbReference>
<protein>
    <submittedName>
        <fullName evidence="4">Transcriptional regulator</fullName>
    </submittedName>
</protein>
<evidence type="ECO:0000313" key="4">
    <source>
        <dbReference type="EMBL" id="OQD44355.1"/>
    </source>
</evidence>
<gene>
    <name evidence="4" type="ORF">BUL40_02040</name>
</gene>
<dbReference type="PANTHER" id="PTHR38465">
    <property type="entry name" value="HTH-TYPE TRANSCRIPTIONAL REGULATOR MJ1563-RELATED"/>
    <property type="match status" value="1"/>
</dbReference>
<evidence type="ECO:0000256" key="2">
    <source>
        <dbReference type="ARBA" id="ARBA00023125"/>
    </source>
</evidence>
<dbReference type="PANTHER" id="PTHR38465:SF1">
    <property type="entry name" value="HTH-TYPE TRANSCRIPTIONAL REGULATOR MJ1563-RELATED"/>
    <property type="match status" value="1"/>
</dbReference>
<dbReference type="InterPro" id="IPR052362">
    <property type="entry name" value="HTH-GbsR_regulator"/>
</dbReference>
<keyword evidence="5" id="KW-1185">Reference proteome</keyword>
<keyword evidence="1" id="KW-0805">Transcription regulation</keyword>
<sequence length="161" mass="19006">MSREEVKKRLIEDLGVHFENMYQIPPLAARLYASLILTEQEGLTFEDCQLRRGASKSSISSALNLLLKMEIISYFTKPGDRKRYFKVSESGTFFLNKLKERLKLFQAEKEIIYKINDYHEQYNPEKHRKNQPKTSVYLNFVTESEKLLNQSIDKLKSFKED</sequence>
<dbReference type="AlphaFoldDB" id="A0A1V6LW61"/>
<name>A0A1V6LW61_9FLAO</name>